<evidence type="ECO:0000313" key="2">
    <source>
        <dbReference type="Proteomes" id="UP000790709"/>
    </source>
</evidence>
<dbReference type="EMBL" id="MU266432">
    <property type="protein sequence ID" value="KAH7924144.1"/>
    <property type="molecule type" value="Genomic_DNA"/>
</dbReference>
<organism evidence="1 2">
    <name type="scientific">Leucogyrophana mollusca</name>
    <dbReference type="NCBI Taxonomy" id="85980"/>
    <lineage>
        <taxon>Eukaryota</taxon>
        <taxon>Fungi</taxon>
        <taxon>Dikarya</taxon>
        <taxon>Basidiomycota</taxon>
        <taxon>Agaricomycotina</taxon>
        <taxon>Agaricomycetes</taxon>
        <taxon>Agaricomycetidae</taxon>
        <taxon>Boletales</taxon>
        <taxon>Boletales incertae sedis</taxon>
        <taxon>Leucogyrophana</taxon>
    </lineage>
</organism>
<protein>
    <submittedName>
        <fullName evidence="1">Uncharacterized protein</fullName>
    </submittedName>
</protein>
<sequence length="366" mass="40825">MTPSAPFALRIADKLIPISSVQPYDFKVGNRFIADMDAVTPCAGATREFNYSPPQSMSVLYSPTDIAIGQQLRGLDCLLVSFLTLLTYDYIINLDHEVAYVFGTKLSVSKCTYLVCRYAPFIFLGFQWPITLASGLGIKTCSTMFHIRMWLNVVTLCAVECVFLLRTHALWGCNKRILVVLLSSLVVTLVSVVAVLGTYQASAHDLFSEPPIPAVGSCYKSEVSWSSSLPYLLLLVFETGNSFDSNACAPFTIIAEIFLFTIYRARVHYRSEMCRLLEILIQHSIFFYVIALLFALTNILLILFLPSYYDEAFGVVQALAQALLVTRMQLSLWKADRRHVSDVSLLSSGVPGMTLVFRPVTVLEEP</sequence>
<gene>
    <name evidence="1" type="ORF">BV22DRAFT_530784</name>
</gene>
<evidence type="ECO:0000313" key="1">
    <source>
        <dbReference type="EMBL" id="KAH7924144.1"/>
    </source>
</evidence>
<name>A0ACB8BF55_9AGAM</name>
<proteinExistence type="predicted"/>
<accession>A0ACB8BF55</accession>
<comment type="caution">
    <text evidence="1">The sequence shown here is derived from an EMBL/GenBank/DDBJ whole genome shotgun (WGS) entry which is preliminary data.</text>
</comment>
<keyword evidence="2" id="KW-1185">Reference proteome</keyword>
<reference evidence="1" key="1">
    <citation type="journal article" date="2021" name="New Phytol.">
        <title>Evolutionary innovations through gain and loss of genes in the ectomycorrhizal Boletales.</title>
        <authorList>
            <person name="Wu G."/>
            <person name="Miyauchi S."/>
            <person name="Morin E."/>
            <person name="Kuo A."/>
            <person name="Drula E."/>
            <person name="Varga T."/>
            <person name="Kohler A."/>
            <person name="Feng B."/>
            <person name="Cao Y."/>
            <person name="Lipzen A."/>
            <person name="Daum C."/>
            <person name="Hundley H."/>
            <person name="Pangilinan J."/>
            <person name="Johnson J."/>
            <person name="Barry K."/>
            <person name="LaButti K."/>
            <person name="Ng V."/>
            <person name="Ahrendt S."/>
            <person name="Min B."/>
            <person name="Choi I.G."/>
            <person name="Park H."/>
            <person name="Plett J.M."/>
            <person name="Magnuson J."/>
            <person name="Spatafora J.W."/>
            <person name="Nagy L.G."/>
            <person name="Henrissat B."/>
            <person name="Grigoriev I.V."/>
            <person name="Yang Z.L."/>
            <person name="Xu J."/>
            <person name="Martin F.M."/>
        </authorList>
    </citation>
    <scope>NUCLEOTIDE SEQUENCE</scope>
    <source>
        <strain evidence="1">KUC20120723A-06</strain>
    </source>
</reference>
<dbReference type="Proteomes" id="UP000790709">
    <property type="component" value="Unassembled WGS sequence"/>
</dbReference>